<keyword evidence="5" id="KW-0805">Transcription regulation</keyword>
<dbReference type="PROSITE" id="PS50110">
    <property type="entry name" value="RESPONSE_REGULATORY"/>
    <property type="match status" value="1"/>
</dbReference>
<comment type="subcellular location">
    <subcellularLocation>
        <location evidence="1">Cytoplasm</location>
    </subcellularLocation>
</comment>
<feature type="modified residue" description="4-aspartylphosphate" evidence="8">
    <location>
        <position position="53"/>
    </location>
</feature>
<accession>A0A1W1UJC7</accession>
<dbReference type="AlphaFoldDB" id="A0A1W1UJC7"/>
<keyword evidence="7" id="KW-0804">Transcription</keyword>
<organism evidence="12 13">
    <name type="scientific">Deinococcus hopiensis KR-140</name>
    <dbReference type="NCBI Taxonomy" id="695939"/>
    <lineage>
        <taxon>Bacteria</taxon>
        <taxon>Thermotogati</taxon>
        <taxon>Deinococcota</taxon>
        <taxon>Deinococci</taxon>
        <taxon>Deinococcales</taxon>
        <taxon>Deinococcaceae</taxon>
        <taxon>Deinococcus</taxon>
    </lineage>
</organism>
<dbReference type="STRING" id="695939.SAMN00790413_04507"/>
<evidence type="ECO:0000256" key="6">
    <source>
        <dbReference type="ARBA" id="ARBA00023125"/>
    </source>
</evidence>
<sequence>MQPHILVIEDNSDVASIVQYELEGAGCAVVTAPDGITGLTWAREQPPHLVILDLGLPDVDGAEITQRLRKTSRVPIIILTAIDAIDSKVGLLAAGADDYLTKPFHPEELVACVKAQLSEQGATATVSLGALEIHTQKRQVTYGGREIELSRQEYALLLLLCRQPGRVYSRAEINQHIWNGTLQRSSNVVDVHMGNLRNKFREFGGHNVLRSVRGVGYALRPPD</sequence>
<dbReference type="PROSITE" id="PS51755">
    <property type="entry name" value="OMPR_PHOB"/>
    <property type="match status" value="1"/>
</dbReference>
<dbReference type="GO" id="GO:0032993">
    <property type="term" value="C:protein-DNA complex"/>
    <property type="evidence" value="ECO:0007669"/>
    <property type="project" value="TreeGrafter"/>
</dbReference>
<dbReference type="SUPFAM" id="SSF52172">
    <property type="entry name" value="CheY-like"/>
    <property type="match status" value="1"/>
</dbReference>
<dbReference type="SMART" id="SM00862">
    <property type="entry name" value="Trans_reg_C"/>
    <property type="match status" value="1"/>
</dbReference>
<dbReference type="RefSeq" id="WP_084045875.1">
    <property type="nucleotide sequence ID" value="NZ_FWWU01000005.1"/>
</dbReference>
<dbReference type="Gene3D" id="3.40.50.2300">
    <property type="match status" value="1"/>
</dbReference>
<dbReference type="GO" id="GO:0000987">
    <property type="term" value="F:cis-regulatory region sequence-specific DNA binding"/>
    <property type="evidence" value="ECO:0007669"/>
    <property type="project" value="UniProtKB-ARBA"/>
</dbReference>
<dbReference type="GO" id="GO:0005829">
    <property type="term" value="C:cytosol"/>
    <property type="evidence" value="ECO:0007669"/>
    <property type="project" value="TreeGrafter"/>
</dbReference>
<feature type="domain" description="Response regulatory" evidence="10">
    <location>
        <begin position="4"/>
        <end position="117"/>
    </location>
</feature>
<protein>
    <submittedName>
        <fullName evidence="12">DNA-binding response regulator, OmpR family, contains REC and winged-helix (WHTH) domain</fullName>
    </submittedName>
</protein>
<dbReference type="Pfam" id="PF00072">
    <property type="entry name" value="Response_reg"/>
    <property type="match status" value="1"/>
</dbReference>
<evidence type="ECO:0000256" key="2">
    <source>
        <dbReference type="ARBA" id="ARBA00022490"/>
    </source>
</evidence>
<evidence type="ECO:0000259" key="10">
    <source>
        <dbReference type="PROSITE" id="PS50110"/>
    </source>
</evidence>
<dbReference type="Proteomes" id="UP000192582">
    <property type="component" value="Unassembled WGS sequence"/>
</dbReference>
<evidence type="ECO:0000256" key="5">
    <source>
        <dbReference type="ARBA" id="ARBA00023015"/>
    </source>
</evidence>
<dbReference type="OrthoDB" id="61040at2"/>
<dbReference type="GO" id="GO:0042802">
    <property type="term" value="F:identical protein binding"/>
    <property type="evidence" value="ECO:0007669"/>
    <property type="project" value="UniProtKB-ARBA"/>
</dbReference>
<keyword evidence="3 8" id="KW-0597">Phosphoprotein</keyword>
<dbReference type="CDD" id="cd17574">
    <property type="entry name" value="REC_OmpR"/>
    <property type="match status" value="1"/>
</dbReference>
<evidence type="ECO:0000313" key="13">
    <source>
        <dbReference type="Proteomes" id="UP000192582"/>
    </source>
</evidence>
<dbReference type="GO" id="GO:0000156">
    <property type="term" value="F:phosphorelay response regulator activity"/>
    <property type="evidence" value="ECO:0007669"/>
    <property type="project" value="TreeGrafter"/>
</dbReference>
<reference evidence="12 13" key="1">
    <citation type="submission" date="2017-04" db="EMBL/GenBank/DDBJ databases">
        <authorList>
            <person name="Afonso C.L."/>
            <person name="Miller P.J."/>
            <person name="Scott M.A."/>
            <person name="Spackman E."/>
            <person name="Goraichik I."/>
            <person name="Dimitrov K.M."/>
            <person name="Suarez D.L."/>
            <person name="Swayne D.E."/>
        </authorList>
    </citation>
    <scope>NUCLEOTIDE SEQUENCE [LARGE SCALE GENOMIC DNA]</scope>
    <source>
        <strain evidence="12 13">KR-140</strain>
    </source>
</reference>
<dbReference type="InterPro" id="IPR036388">
    <property type="entry name" value="WH-like_DNA-bd_sf"/>
</dbReference>
<dbReference type="Gene3D" id="1.10.10.10">
    <property type="entry name" value="Winged helix-like DNA-binding domain superfamily/Winged helix DNA-binding domain"/>
    <property type="match status" value="1"/>
</dbReference>
<feature type="DNA-binding region" description="OmpR/PhoB-type" evidence="9">
    <location>
        <begin position="123"/>
        <end position="221"/>
    </location>
</feature>
<evidence type="ECO:0000256" key="8">
    <source>
        <dbReference type="PROSITE-ProRule" id="PRU00169"/>
    </source>
</evidence>
<dbReference type="Gene3D" id="6.10.250.690">
    <property type="match status" value="1"/>
</dbReference>
<evidence type="ECO:0000313" key="12">
    <source>
        <dbReference type="EMBL" id="SMB81235.1"/>
    </source>
</evidence>
<dbReference type="Pfam" id="PF00486">
    <property type="entry name" value="Trans_reg_C"/>
    <property type="match status" value="1"/>
</dbReference>
<keyword evidence="13" id="KW-1185">Reference proteome</keyword>
<keyword evidence="2" id="KW-0963">Cytoplasm</keyword>
<keyword evidence="4" id="KW-0902">Two-component regulatory system</keyword>
<evidence type="ECO:0000259" key="11">
    <source>
        <dbReference type="PROSITE" id="PS51755"/>
    </source>
</evidence>
<evidence type="ECO:0000256" key="7">
    <source>
        <dbReference type="ARBA" id="ARBA00023163"/>
    </source>
</evidence>
<name>A0A1W1UJC7_9DEIO</name>
<feature type="domain" description="OmpR/PhoB-type" evidence="11">
    <location>
        <begin position="123"/>
        <end position="221"/>
    </location>
</feature>
<dbReference type="GO" id="GO:0045893">
    <property type="term" value="P:positive regulation of DNA-templated transcription"/>
    <property type="evidence" value="ECO:0007669"/>
    <property type="project" value="UniProtKB-ARBA"/>
</dbReference>
<gene>
    <name evidence="12" type="ORF">SAMN00790413_04507</name>
</gene>
<evidence type="ECO:0000256" key="1">
    <source>
        <dbReference type="ARBA" id="ARBA00004496"/>
    </source>
</evidence>
<evidence type="ECO:0000256" key="4">
    <source>
        <dbReference type="ARBA" id="ARBA00023012"/>
    </source>
</evidence>
<dbReference type="PANTHER" id="PTHR48111">
    <property type="entry name" value="REGULATOR OF RPOS"/>
    <property type="match status" value="1"/>
</dbReference>
<dbReference type="EMBL" id="FWWU01000005">
    <property type="protein sequence ID" value="SMB81235.1"/>
    <property type="molecule type" value="Genomic_DNA"/>
</dbReference>
<dbReference type="InterPro" id="IPR001867">
    <property type="entry name" value="OmpR/PhoB-type_DNA-bd"/>
</dbReference>
<dbReference type="InterPro" id="IPR039420">
    <property type="entry name" value="WalR-like"/>
</dbReference>
<proteinExistence type="predicted"/>
<evidence type="ECO:0000256" key="9">
    <source>
        <dbReference type="PROSITE-ProRule" id="PRU01091"/>
    </source>
</evidence>
<dbReference type="FunFam" id="3.40.50.2300:FF:000021">
    <property type="entry name" value="Two-component system response regulator KdpE"/>
    <property type="match status" value="1"/>
</dbReference>
<dbReference type="SMART" id="SM00448">
    <property type="entry name" value="REC"/>
    <property type="match status" value="1"/>
</dbReference>
<dbReference type="InterPro" id="IPR001789">
    <property type="entry name" value="Sig_transdc_resp-reg_receiver"/>
</dbReference>
<dbReference type="CDD" id="cd00383">
    <property type="entry name" value="trans_reg_C"/>
    <property type="match status" value="1"/>
</dbReference>
<keyword evidence="6 9" id="KW-0238">DNA-binding</keyword>
<dbReference type="PANTHER" id="PTHR48111:SF22">
    <property type="entry name" value="REGULATOR OF RPOS"/>
    <property type="match status" value="1"/>
</dbReference>
<dbReference type="InterPro" id="IPR011006">
    <property type="entry name" value="CheY-like_superfamily"/>
</dbReference>
<evidence type="ECO:0000256" key="3">
    <source>
        <dbReference type="ARBA" id="ARBA00022553"/>
    </source>
</evidence>